<dbReference type="EMBL" id="ASHM01006076">
    <property type="protein sequence ID" value="PNY13446.1"/>
    <property type="molecule type" value="Genomic_DNA"/>
</dbReference>
<feature type="region of interest" description="Disordered" evidence="5">
    <location>
        <begin position="468"/>
        <end position="488"/>
    </location>
</feature>
<reference evidence="7 8" key="1">
    <citation type="journal article" date="2014" name="Am. J. Bot.">
        <title>Genome assembly and annotation for red clover (Trifolium pratense; Fabaceae).</title>
        <authorList>
            <person name="Istvanek J."/>
            <person name="Jaros M."/>
            <person name="Krenek A."/>
            <person name="Repkova J."/>
        </authorList>
    </citation>
    <scope>NUCLEOTIDE SEQUENCE [LARGE SCALE GENOMIC DNA]</scope>
    <source>
        <strain evidence="8">cv. Tatra</strain>
        <tissue evidence="7">Young leaves</tissue>
    </source>
</reference>
<reference evidence="7 8" key="2">
    <citation type="journal article" date="2017" name="Front. Plant Sci.">
        <title>Gene Classification and Mining of Molecular Markers Useful in Red Clover (Trifolium pratense) Breeding.</title>
        <authorList>
            <person name="Istvanek J."/>
            <person name="Dluhosova J."/>
            <person name="Dluhos P."/>
            <person name="Patkova L."/>
            <person name="Nedelnik J."/>
            <person name="Repkova J."/>
        </authorList>
    </citation>
    <scope>NUCLEOTIDE SEQUENCE [LARGE SCALE GENOMIC DNA]</scope>
    <source>
        <strain evidence="8">cv. Tatra</strain>
        <tissue evidence="7">Young leaves</tissue>
    </source>
</reference>
<dbReference type="InterPro" id="IPR036638">
    <property type="entry name" value="HLH_DNA-bd_sf"/>
</dbReference>
<organism evidence="7 8">
    <name type="scientific">Trifolium pratense</name>
    <name type="common">Red clover</name>
    <dbReference type="NCBI Taxonomy" id="57577"/>
    <lineage>
        <taxon>Eukaryota</taxon>
        <taxon>Viridiplantae</taxon>
        <taxon>Streptophyta</taxon>
        <taxon>Embryophyta</taxon>
        <taxon>Tracheophyta</taxon>
        <taxon>Spermatophyta</taxon>
        <taxon>Magnoliopsida</taxon>
        <taxon>eudicotyledons</taxon>
        <taxon>Gunneridae</taxon>
        <taxon>Pentapetalae</taxon>
        <taxon>rosids</taxon>
        <taxon>fabids</taxon>
        <taxon>Fabales</taxon>
        <taxon>Fabaceae</taxon>
        <taxon>Papilionoideae</taxon>
        <taxon>50 kb inversion clade</taxon>
        <taxon>NPAAA clade</taxon>
        <taxon>Hologalegina</taxon>
        <taxon>IRL clade</taxon>
        <taxon>Trifolieae</taxon>
        <taxon>Trifolium</taxon>
    </lineage>
</organism>
<dbReference type="PANTHER" id="PTHR12565:SF458">
    <property type="entry name" value="TRANSCRIPTION FACTOR BHLH49"/>
    <property type="match status" value="1"/>
</dbReference>
<evidence type="ECO:0000256" key="4">
    <source>
        <dbReference type="ARBA" id="ARBA00023242"/>
    </source>
</evidence>
<dbReference type="PROSITE" id="PS50888">
    <property type="entry name" value="BHLH"/>
    <property type="match status" value="1"/>
</dbReference>
<proteinExistence type="predicted"/>
<dbReference type="SUPFAM" id="SSF47459">
    <property type="entry name" value="HLH, helix-loop-helix DNA-binding domain"/>
    <property type="match status" value="1"/>
</dbReference>
<evidence type="ECO:0000259" key="6">
    <source>
        <dbReference type="PROSITE" id="PS50888"/>
    </source>
</evidence>
<dbReference type="GO" id="GO:0005634">
    <property type="term" value="C:nucleus"/>
    <property type="evidence" value="ECO:0007669"/>
    <property type="project" value="UniProtKB-SubCell"/>
</dbReference>
<dbReference type="PANTHER" id="PTHR12565">
    <property type="entry name" value="STEROL REGULATORY ELEMENT-BINDING PROTEIN"/>
    <property type="match status" value="1"/>
</dbReference>
<dbReference type="OrthoDB" id="1923196at2759"/>
<name>A0A2K3PDS6_TRIPR</name>
<comment type="subcellular location">
    <subcellularLocation>
        <location evidence="1">Nucleus</location>
    </subcellularLocation>
</comment>
<dbReference type="Pfam" id="PF00010">
    <property type="entry name" value="HLH"/>
    <property type="match status" value="1"/>
</dbReference>
<dbReference type="STRING" id="57577.A0A2K3PDS6"/>
<dbReference type="Proteomes" id="UP000236291">
    <property type="component" value="Unassembled WGS sequence"/>
</dbReference>
<evidence type="ECO:0000256" key="2">
    <source>
        <dbReference type="ARBA" id="ARBA00023015"/>
    </source>
</evidence>
<accession>A0A2K3PDS6</accession>
<dbReference type="InterPro" id="IPR024097">
    <property type="entry name" value="bHLH_ZIP_TF"/>
</dbReference>
<evidence type="ECO:0000256" key="5">
    <source>
        <dbReference type="SAM" id="MobiDB-lite"/>
    </source>
</evidence>
<dbReference type="CDD" id="cd18919">
    <property type="entry name" value="bHLH_AtBPE_like"/>
    <property type="match status" value="1"/>
</dbReference>
<protein>
    <submittedName>
        <fullName evidence="7">Transcription factor bHLH49-like protein</fullName>
    </submittedName>
</protein>
<sequence>MSEREKFELESKEGSLDWRFVNATNLANSSVDLVSMENSMNLSRGDLMMGSSSCSNSMVDSYSPNFLDLLTNSENLAGFCDVIGQSHVSSTNQDGIRKDGFSFARVGCDDRALGMSWNLASSMMKRDAILPNGHGMFPQSLSQFPTDSGFIDAARMSCFSAGGFSDMVNSCGIPQSMPLHVSRSVEHHGSDGSPLQNDGRSDCPVMSPDEGKQAHGGCSNEVDRAESSGDDGVGNGSHDDSQMLDSTSGEPSIKGLKSKKRKRSRQDGDSSDKATRTLELPTATAKDNCESRKGKQLTTSTAKASGKNAKQGSQASDLPNEGYVHVRARRGQATNSHSLAERVRREKISERMKFLQDLVPGCNKVTGKAVMLDEIINYVQSLQQQVEFLSMKLATVNPHVEFNMERLLHKDILQHRPGPSSTLGFLTEMPMAFPPLLHPSQQGLICATLPNMANSSHLLGRTVQPQSAPLTGEFKEPNQVNPLQAAKP</sequence>
<keyword evidence="3" id="KW-0804">Transcription</keyword>
<dbReference type="AlphaFoldDB" id="A0A2K3PDS6"/>
<evidence type="ECO:0000256" key="1">
    <source>
        <dbReference type="ARBA" id="ARBA00004123"/>
    </source>
</evidence>
<dbReference type="Gene3D" id="4.10.280.10">
    <property type="entry name" value="Helix-loop-helix DNA-binding domain"/>
    <property type="match status" value="1"/>
</dbReference>
<evidence type="ECO:0000256" key="3">
    <source>
        <dbReference type="ARBA" id="ARBA00023163"/>
    </source>
</evidence>
<evidence type="ECO:0000313" key="8">
    <source>
        <dbReference type="Proteomes" id="UP000236291"/>
    </source>
</evidence>
<dbReference type="GO" id="GO:0003700">
    <property type="term" value="F:DNA-binding transcription factor activity"/>
    <property type="evidence" value="ECO:0007669"/>
    <property type="project" value="TreeGrafter"/>
</dbReference>
<keyword evidence="4" id="KW-0539">Nucleus</keyword>
<dbReference type="GO" id="GO:0046983">
    <property type="term" value="F:protein dimerization activity"/>
    <property type="evidence" value="ECO:0007669"/>
    <property type="project" value="InterPro"/>
</dbReference>
<feature type="region of interest" description="Disordered" evidence="5">
    <location>
        <begin position="183"/>
        <end position="320"/>
    </location>
</feature>
<gene>
    <name evidence="7" type="ORF">L195_g010100</name>
</gene>
<comment type="caution">
    <text evidence="7">The sequence shown here is derived from an EMBL/GenBank/DDBJ whole genome shotgun (WGS) entry which is preliminary data.</text>
</comment>
<feature type="domain" description="BHLH" evidence="6">
    <location>
        <begin position="332"/>
        <end position="382"/>
    </location>
</feature>
<dbReference type="FunFam" id="4.10.280.10:FF:000002">
    <property type="entry name" value="Basic helix-loop-helix transcription factor"/>
    <property type="match status" value="1"/>
</dbReference>
<feature type="compositionally biased region" description="Basic and acidic residues" evidence="5">
    <location>
        <begin position="265"/>
        <end position="276"/>
    </location>
</feature>
<dbReference type="InterPro" id="IPR011598">
    <property type="entry name" value="bHLH_dom"/>
</dbReference>
<feature type="compositionally biased region" description="Polar residues" evidence="5">
    <location>
        <begin position="296"/>
        <end position="317"/>
    </location>
</feature>
<evidence type="ECO:0000313" key="7">
    <source>
        <dbReference type="EMBL" id="PNY13446.1"/>
    </source>
</evidence>
<keyword evidence="2" id="KW-0805">Transcription regulation</keyword>
<dbReference type="SMART" id="SM00353">
    <property type="entry name" value="HLH"/>
    <property type="match status" value="1"/>
</dbReference>